<dbReference type="AlphaFoldDB" id="A0A0A9FI31"/>
<protein>
    <submittedName>
        <fullName evidence="1">Uncharacterized protein</fullName>
    </submittedName>
</protein>
<name>A0A0A9FI31_ARUDO</name>
<proteinExistence type="predicted"/>
<organism evidence="1">
    <name type="scientific">Arundo donax</name>
    <name type="common">Giant reed</name>
    <name type="synonym">Donax arundinaceus</name>
    <dbReference type="NCBI Taxonomy" id="35708"/>
    <lineage>
        <taxon>Eukaryota</taxon>
        <taxon>Viridiplantae</taxon>
        <taxon>Streptophyta</taxon>
        <taxon>Embryophyta</taxon>
        <taxon>Tracheophyta</taxon>
        <taxon>Spermatophyta</taxon>
        <taxon>Magnoliopsida</taxon>
        <taxon>Liliopsida</taxon>
        <taxon>Poales</taxon>
        <taxon>Poaceae</taxon>
        <taxon>PACMAD clade</taxon>
        <taxon>Arundinoideae</taxon>
        <taxon>Arundineae</taxon>
        <taxon>Arundo</taxon>
    </lineage>
</organism>
<reference evidence="1" key="1">
    <citation type="submission" date="2014-09" db="EMBL/GenBank/DDBJ databases">
        <authorList>
            <person name="Magalhaes I.L.F."/>
            <person name="Oliveira U."/>
            <person name="Santos F.R."/>
            <person name="Vidigal T.H.D.A."/>
            <person name="Brescovit A.D."/>
            <person name="Santos A.J."/>
        </authorList>
    </citation>
    <scope>NUCLEOTIDE SEQUENCE</scope>
    <source>
        <tissue evidence="1">Shoot tissue taken approximately 20 cm above the soil surface</tissue>
    </source>
</reference>
<sequence>MLNLANSELITCQHLTLHFRQHGSVIWGAWLDLQKK</sequence>
<evidence type="ECO:0000313" key="1">
    <source>
        <dbReference type="EMBL" id="JAE12655.1"/>
    </source>
</evidence>
<dbReference type="EMBL" id="GBRH01185241">
    <property type="protein sequence ID" value="JAE12655.1"/>
    <property type="molecule type" value="Transcribed_RNA"/>
</dbReference>
<accession>A0A0A9FI31</accession>
<reference evidence="1" key="2">
    <citation type="journal article" date="2015" name="Data Brief">
        <title>Shoot transcriptome of the giant reed, Arundo donax.</title>
        <authorList>
            <person name="Barrero R.A."/>
            <person name="Guerrero F.D."/>
            <person name="Moolhuijzen P."/>
            <person name="Goolsby J.A."/>
            <person name="Tidwell J."/>
            <person name="Bellgard S.E."/>
            <person name="Bellgard M.I."/>
        </authorList>
    </citation>
    <scope>NUCLEOTIDE SEQUENCE</scope>
    <source>
        <tissue evidence="1">Shoot tissue taken approximately 20 cm above the soil surface</tissue>
    </source>
</reference>